<evidence type="ECO:0000256" key="2">
    <source>
        <dbReference type="SAM" id="MobiDB-lite"/>
    </source>
</evidence>
<dbReference type="EMBL" id="JAEUBD010001178">
    <property type="protein sequence ID" value="KAH3664812.1"/>
    <property type="molecule type" value="Genomic_DNA"/>
</dbReference>
<evidence type="ECO:0000259" key="3">
    <source>
        <dbReference type="PROSITE" id="PS50089"/>
    </source>
</evidence>
<dbReference type="Pfam" id="PF23202">
    <property type="entry name" value="PAH_ZNF598"/>
    <property type="match status" value="1"/>
</dbReference>
<dbReference type="Pfam" id="PF25447">
    <property type="entry name" value="RING_ZNF598"/>
    <property type="match status" value="1"/>
</dbReference>
<protein>
    <recommendedName>
        <fullName evidence="3">RING-type domain-containing protein</fullName>
    </recommendedName>
</protein>
<dbReference type="Pfam" id="PF23230">
    <property type="entry name" value="zf-C2H2_13"/>
    <property type="match status" value="1"/>
</dbReference>
<dbReference type="GO" id="GO:0008270">
    <property type="term" value="F:zinc ion binding"/>
    <property type="evidence" value="ECO:0007669"/>
    <property type="project" value="UniProtKB-KW"/>
</dbReference>
<proteinExistence type="predicted"/>
<evidence type="ECO:0000313" key="5">
    <source>
        <dbReference type="Proteomes" id="UP000788993"/>
    </source>
</evidence>
<dbReference type="InterPro" id="IPR044288">
    <property type="entry name" value="ZNF598/HEL2"/>
</dbReference>
<reference evidence="4" key="1">
    <citation type="journal article" date="2021" name="Open Biol.">
        <title>Shared evolutionary footprints suggest mitochondrial oxidative damage underlies multiple complex I losses in fungi.</title>
        <authorList>
            <person name="Schikora-Tamarit M.A."/>
            <person name="Marcet-Houben M."/>
            <person name="Nosek J."/>
            <person name="Gabaldon T."/>
        </authorList>
    </citation>
    <scope>NUCLEOTIDE SEQUENCE</scope>
    <source>
        <strain evidence="4">NCAIM Y.01608</strain>
    </source>
</reference>
<dbReference type="InterPro" id="IPR013083">
    <property type="entry name" value="Znf_RING/FYVE/PHD"/>
</dbReference>
<gene>
    <name evidence="4" type="ORF">OGATHE_003627</name>
</gene>
<feature type="compositionally biased region" description="Polar residues" evidence="2">
    <location>
        <begin position="444"/>
        <end position="457"/>
    </location>
</feature>
<feature type="compositionally biased region" description="Polar residues" evidence="2">
    <location>
        <begin position="400"/>
        <end position="417"/>
    </location>
</feature>
<dbReference type="GO" id="GO:0016567">
    <property type="term" value="P:protein ubiquitination"/>
    <property type="evidence" value="ECO:0007669"/>
    <property type="project" value="TreeGrafter"/>
</dbReference>
<dbReference type="InterPro" id="IPR056437">
    <property type="entry name" value="Znf-C2H2_ZNF598/HEL2"/>
</dbReference>
<dbReference type="GO" id="GO:0043022">
    <property type="term" value="F:ribosome binding"/>
    <property type="evidence" value="ECO:0007669"/>
    <property type="project" value="TreeGrafter"/>
</dbReference>
<feature type="region of interest" description="Disordered" evidence="2">
    <location>
        <begin position="368"/>
        <end position="463"/>
    </location>
</feature>
<dbReference type="AlphaFoldDB" id="A0A9P8P4M0"/>
<keyword evidence="1" id="KW-0863">Zinc-finger</keyword>
<dbReference type="InterPro" id="IPR001841">
    <property type="entry name" value="Znf_RING"/>
</dbReference>
<dbReference type="GO" id="GO:0072344">
    <property type="term" value="P:rescue of stalled ribosome"/>
    <property type="evidence" value="ECO:0007669"/>
    <property type="project" value="InterPro"/>
</dbReference>
<reference evidence="4" key="2">
    <citation type="submission" date="2021-01" db="EMBL/GenBank/DDBJ databases">
        <authorList>
            <person name="Schikora-Tamarit M.A."/>
        </authorList>
    </citation>
    <scope>NUCLEOTIDE SEQUENCE</scope>
    <source>
        <strain evidence="4">NCAIM Y.01608</strain>
    </source>
</reference>
<dbReference type="SMART" id="SM00355">
    <property type="entry name" value="ZnF_C2H2"/>
    <property type="match status" value="4"/>
</dbReference>
<dbReference type="Proteomes" id="UP000788993">
    <property type="component" value="Unassembled WGS sequence"/>
</dbReference>
<dbReference type="Gene3D" id="3.30.40.10">
    <property type="entry name" value="Zinc/RING finger domain, C3HC4 (zinc finger)"/>
    <property type="match status" value="1"/>
</dbReference>
<dbReference type="PROSITE" id="PS00028">
    <property type="entry name" value="ZINC_FINGER_C2H2_1"/>
    <property type="match status" value="1"/>
</dbReference>
<evidence type="ECO:0000256" key="1">
    <source>
        <dbReference type="PROSITE-ProRule" id="PRU00175"/>
    </source>
</evidence>
<dbReference type="GO" id="GO:0061630">
    <property type="term" value="F:ubiquitin protein ligase activity"/>
    <property type="evidence" value="ECO:0007669"/>
    <property type="project" value="InterPro"/>
</dbReference>
<organism evidence="4 5">
    <name type="scientific">Ogataea polymorpha</name>
    <dbReference type="NCBI Taxonomy" id="460523"/>
    <lineage>
        <taxon>Eukaryota</taxon>
        <taxon>Fungi</taxon>
        <taxon>Dikarya</taxon>
        <taxon>Ascomycota</taxon>
        <taxon>Saccharomycotina</taxon>
        <taxon>Pichiomycetes</taxon>
        <taxon>Pichiales</taxon>
        <taxon>Pichiaceae</taxon>
        <taxon>Ogataea</taxon>
    </lineage>
</organism>
<keyword evidence="1" id="KW-0479">Metal-binding</keyword>
<feature type="domain" description="RING-type" evidence="3">
    <location>
        <begin position="3"/>
        <end position="43"/>
    </location>
</feature>
<dbReference type="InterPro" id="IPR013087">
    <property type="entry name" value="Znf_C2H2_type"/>
</dbReference>
<sequence>MSCIVCTNPIKIRAVTPCKHDTCHVCAFRTRALYHKKQCLVCRTENDRVLFADSESQTVAVSDDKYAIDFTSHDAKKQTLDLLLNKCPRCSTVFTTFKQLSEHVSTQHDRFFCNICANQKNQFVCELKLYTSRQLHQHQAKGDQNGFKGHPQCRFCTGKRFYSDDELFVHMRDKHEKCHICDQIDATKPQYFRNYDHLASHFRDAHYVCNVQSCLDQKFVVFRDELDLRAHQIKEHGSILGRDRKLPAFGGKLTIERKKPDEPKDTYETKKLRLDERARHYLNYDQAKVDEFQRLVGEFGKNGNERAVLANLRQLFVESSAEDLGLLLLELKELFPKNSSPHKFLETELKSHNREKLLDEQFPALSTAPAARPVGPWGQNQPTTGLRKAPPPKLKPVVNRGTSPNVRLTYLNNSQPKPQAPALDDQLFPKLPTAQKPKPPRVNPVNTSIGQWGQGLQQRREEPDFEIRKGKKGKQVLFRMGVNRN</sequence>
<dbReference type="PROSITE" id="PS50089">
    <property type="entry name" value="ZF_RING_2"/>
    <property type="match status" value="1"/>
</dbReference>
<accession>A0A9P8P4M0</accession>
<keyword evidence="1" id="KW-0862">Zinc</keyword>
<evidence type="ECO:0000313" key="4">
    <source>
        <dbReference type="EMBL" id="KAH3664812.1"/>
    </source>
</evidence>
<dbReference type="InterPro" id="IPR057634">
    <property type="entry name" value="PAH_ZNF598/HEL2"/>
</dbReference>
<comment type="caution">
    <text evidence="4">The sequence shown here is derived from an EMBL/GenBank/DDBJ whole genome shotgun (WGS) entry which is preliminary data.</text>
</comment>
<dbReference type="PANTHER" id="PTHR22938">
    <property type="entry name" value="ZINC FINGER PROTEIN 598"/>
    <property type="match status" value="1"/>
</dbReference>
<name>A0A9P8P4M0_9ASCO</name>
<keyword evidence="5" id="KW-1185">Reference proteome</keyword>
<dbReference type="PANTHER" id="PTHR22938:SF0">
    <property type="entry name" value="E3 UBIQUITIN-PROTEIN LIGASE ZNF598"/>
    <property type="match status" value="1"/>
</dbReference>